<evidence type="ECO:0000256" key="2">
    <source>
        <dbReference type="SAM" id="Phobius"/>
    </source>
</evidence>
<dbReference type="SUPFAM" id="SSF54427">
    <property type="entry name" value="NTF2-like"/>
    <property type="match status" value="1"/>
</dbReference>
<sequence length="263" mass="28635">MSNPTGPDEDRADHSDTPTEKVELPNMSEATEPATEIFGSADEVTGEVHLSEERRFTAPSGFDSSTQKIDTPPDPETEVFAPPAEGDTVAAEAPKGAAPQVIPPREEQEQKPQPAARRSWGWVVAVVLVIAALVAIAVLGTVLLTRNSPLTVSEEDEVRSTIQDFDSAIQRGDLAALRSITCGTTRDNYVKYDQKAWDETHARVESAKQYPVVASIDQVIVNGDHAEANVTSFMAFAPQTRSTRSFDLQFRDNQWKICQAPTG</sequence>
<dbReference type="RefSeq" id="WP_090516226.1">
    <property type="nucleotide sequence ID" value="NZ_CWKH01000002.1"/>
</dbReference>
<evidence type="ECO:0000256" key="1">
    <source>
        <dbReference type="SAM" id="MobiDB-lite"/>
    </source>
</evidence>
<keyword evidence="2" id="KW-1133">Transmembrane helix</keyword>
<feature type="region of interest" description="Disordered" evidence="1">
    <location>
        <begin position="1"/>
        <end position="115"/>
    </location>
</feature>
<keyword evidence="2" id="KW-0472">Membrane</keyword>
<evidence type="ECO:0000313" key="4">
    <source>
        <dbReference type="Proteomes" id="UP000199147"/>
    </source>
</evidence>
<keyword evidence="2" id="KW-0812">Transmembrane</keyword>
<dbReference type="EMBL" id="CWKH01000002">
    <property type="protein sequence ID" value="CRZ16565.1"/>
    <property type="molecule type" value="Genomic_DNA"/>
</dbReference>
<accession>A0A0H5RQX0</accession>
<dbReference type="InterPro" id="IPR032710">
    <property type="entry name" value="NTF2-like_dom_sf"/>
</dbReference>
<dbReference type="Proteomes" id="UP000199147">
    <property type="component" value="Unassembled WGS sequence"/>
</dbReference>
<feature type="transmembrane region" description="Helical" evidence="2">
    <location>
        <begin position="120"/>
        <end position="144"/>
    </location>
</feature>
<dbReference type="STRING" id="146018.BN2156_03435"/>
<dbReference type="Gene3D" id="3.10.450.50">
    <property type="match status" value="1"/>
</dbReference>
<keyword evidence="4" id="KW-1185">Reference proteome</keyword>
<organism evidence="3 4">
    <name type="scientific">Mycolicibacterium neworleansense</name>
    <dbReference type="NCBI Taxonomy" id="146018"/>
    <lineage>
        <taxon>Bacteria</taxon>
        <taxon>Bacillati</taxon>
        <taxon>Actinomycetota</taxon>
        <taxon>Actinomycetes</taxon>
        <taxon>Mycobacteriales</taxon>
        <taxon>Mycobacteriaceae</taxon>
        <taxon>Mycolicibacterium</taxon>
    </lineage>
</organism>
<name>A0A0H5RQX0_9MYCO</name>
<gene>
    <name evidence="3" type="ORF">BN2156_03435</name>
</gene>
<feature type="compositionally biased region" description="Basic and acidic residues" evidence="1">
    <location>
        <begin position="8"/>
        <end position="23"/>
    </location>
</feature>
<evidence type="ECO:0000313" key="3">
    <source>
        <dbReference type="EMBL" id="CRZ16565.1"/>
    </source>
</evidence>
<dbReference type="OrthoDB" id="4485830at2"/>
<protein>
    <submittedName>
        <fullName evidence="3">Uncharacterized protein</fullName>
    </submittedName>
</protein>
<proteinExistence type="predicted"/>
<reference evidence="4" key="1">
    <citation type="submission" date="2015-07" db="EMBL/GenBank/DDBJ databases">
        <authorList>
            <person name="Urmite Genomes"/>
        </authorList>
    </citation>
    <scope>NUCLEOTIDE SEQUENCE [LARGE SCALE GENOMIC DNA]</scope>
    <source>
        <strain evidence="4">type strain: ATCC 49404</strain>
    </source>
</reference>
<dbReference type="AlphaFoldDB" id="A0A0H5RQX0"/>